<keyword evidence="3" id="KW-1185">Reference proteome</keyword>
<evidence type="ECO:0000313" key="2">
    <source>
        <dbReference type="EMBL" id="KIX08005.1"/>
    </source>
</evidence>
<dbReference type="SUPFAM" id="SSF49503">
    <property type="entry name" value="Cupredoxins"/>
    <property type="match status" value="1"/>
</dbReference>
<dbReference type="Proteomes" id="UP000053617">
    <property type="component" value="Unassembled WGS sequence"/>
</dbReference>
<dbReference type="InterPro" id="IPR008972">
    <property type="entry name" value="Cupredoxin"/>
</dbReference>
<dbReference type="EMBL" id="KN847476">
    <property type="protein sequence ID" value="KIX08005.1"/>
    <property type="molecule type" value="Genomic_DNA"/>
</dbReference>
<protein>
    <recommendedName>
        <fullName evidence="1">Plastocyanin-like domain-containing protein</fullName>
    </recommendedName>
</protein>
<evidence type="ECO:0000259" key="1">
    <source>
        <dbReference type="Pfam" id="PF00394"/>
    </source>
</evidence>
<dbReference type="VEuPathDB" id="FungiDB:Z518_02660"/>
<dbReference type="InterPro" id="IPR001117">
    <property type="entry name" value="Cu-oxidase_2nd"/>
</dbReference>
<sequence>MAVVLRDNGGTVPKPISLWVPNSKQYQSIQELSSVEYAAGLFGAMIIYGPTNADDHEALGPVRHTDDYHAEYCDLVGHVMGTDLSKVAPYSDTNLINGQGTFDCSLVSNSTKCTLNAGYAKFHFTNGKTYRLRLINGGAEVLSIDNH</sequence>
<feature type="domain" description="Plastocyanin-like" evidence="1">
    <location>
        <begin position="65"/>
        <end position="140"/>
    </location>
</feature>
<dbReference type="STRING" id="1442369.A0A0D2JFJ1"/>
<reference evidence="2 3" key="1">
    <citation type="submission" date="2015-01" db="EMBL/GenBank/DDBJ databases">
        <title>The Genome Sequence of Rhinocladiella mackenzie CBS 650.93.</title>
        <authorList>
            <consortium name="The Broad Institute Genomics Platform"/>
            <person name="Cuomo C."/>
            <person name="de Hoog S."/>
            <person name="Gorbushina A."/>
            <person name="Stielow B."/>
            <person name="Teixiera M."/>
            <person name="Abouelleil A."/>
            <person name="Chapman S.B."/>
            <person name="Priest M."/>
            <person name="Young S.K."/>
            <person name="Wortman J."/>
            <person name="Nusbaum C."/>
            <person name="Birren B."/>
        </authorList>
    </citation>
    <scope>NUCLEOTIDE SEQUENCE [LARGE SCALE GENOMIC DNA]</scope>
    <source>
        <strain evidence="2 3">CBS 650.93</strain>
    </source>
</reference>
<gene>
    <name evidence="2" type="ORF">Z518_02660</name>
</gene>
<name>A0A0D2JFJ1_9EURO</name>
<dbReference type="Pfam" id="PF00394">
    <property type="entry name" value="Cu-oxidase"/>
    <property type="match status" value="1"/>
</dbReference>
<dbReference type="Gene3D" id="2.60.40.420">
    <property type="entry name" value="Cupredoxins - blue copper proteins"/>
    <property type="match status" value="1"/>
</dbReference>
<dbReference type="HOGENOM" id="CLU_1769148_0_0_1"/>
<accession>A0A0D2JFJ1</accession>
<dbReference type="AlphaFoldDB" id="A0A0D2JFJ1"/>
<proteinExistence type="predicted"/>
<dbReference type="OrthoDB" id="2121828at2759"/>
<dbReference type="RefSeq" id="XP_013275141.1">
    <property type="nucleotide sequence ID" value="XM_013419687.1"/>
</dbReference>
<evidence type="ECO:0000313" key="3">
    <source>
        <dbReference type="Proteomes" id="UP000053617"/>
    </source>
</evidence>
<dbReference type="GeneID" id="25290731"/>
<organism evidence="2 3">
    <name type="scientific">Rhinocladiella mackenziei CBS 650.93</name>
    <dbReference type="NCBI Taxonomy" id="1442369"/>
    <lineage>
        <taxon>Eukaryota</taxon>
        <taxon>Fungi</taxon>
        <taxon>Dikarya</taxon>
        <taxon>Ascomycota</taxon>
        <taxon>Pezizomycotina</taxon>
        <taxon>Eurotiomycetes</taxon>
        <taxon>Chaetothyriomycetidae</taxon>
        <taxon>Chaetothyriales</taxon>
        <taxon>Herpotrichiellaceae</taxon>
        <taxon>Rhinocladiella</taxon>
    </lineage>
</organism>